<dbReference type="EMBL" id="MLIH01000011">
    <property type="protein sequence ID" value="OHU10333.1"/>
    <property type="molecule type" value="Genomic_DNA"/>
</dbReference>
<gene>
    <name evidence="2" type="ORF">BKG73_10665</name>
</gene>
<keyword evidence="3" id="KW-1185">Reference proteome</keyword>
<keyword evidence="2" id="KW-0255">Endonuclease</keyword>
<dbReference type="RefSeq" id="WP_070912698.1">
    <property type="nucleotide sequence ID" value="NZ_MLIC01000006.1"/>
</dbReference>
<name>A0ABX3C1F2_9MYCO</name>
<sequence length="119" mass="13267">MAGRYGQGGSRGWRKLRAFVLHRDGYRCRLRIAGICTDLATQVDHKINLAALGISRNDPRALNPANVQAVCTACHSYKTERERIKALAASNRARAVAKREQRARRLGQDPYAHPGDQDD</sequence>
<feature type="region of interest" description="Disordered" evidence="1">
    <location>
        <begin position="93"/>
        <end position="119"/>
    </location>
</feature>
<keyword evidence="2" id="KW-0540">Nuclease</keyword>
<evidence type="ECO:0000256" key="1">
    <source>
        <dbReference type="SAM" id="MobiDB-lite"/>
    </source>
</evidence>
<evidence type="ECO:0000313" key="3">
    <source>
        <dbReference type="Proteomes" id="UP000179621"/>
    </source>
</evidence>
<organism evidence="2 3">
    <name type="scientific">Mycobacteroides saopaulense</name>
    <dbReference type="NCBI Taxonomy" id="1578165"/>
    <lineage>
        <taxon>Bacteria</taxon>
        <taxon>Bacillati</taxon>
        <taxon>Actinomycetota</taxon>
        <taxon>Actinomycetes</taxon>
        <taxon>Mycobacteriales</taxon>
        <taxon>Mycobacteriaceae</taxon>
        <taxon>Mycobacteroides</taxon>
    </lineage>
</organism>
<proteinExistence type="predicted"/>
<dbReference type="GO" id="GO:0004519">
    <property type="term" value="F:endonuclease activity"/>
    <property type="evidence" value="ECO:0007669"/>
    <property type="project" value="UniProtKB-KW"/>
</dbReference>
<reference evidence="2 3" key="1">
    <citation type="submission" date="2016-10" db="EMBL/GenBank/DDBJ databases">
        <title>Evaluation of Human, Animal and Environmental Mycobacterium chelonae Isolates by Core Genome Phylogenomic Analysis, Targeted Gene Comparison, and Anti-microbial Susceptibility Patterns: A Tale of Mistaken Identities.</title>
        <authorList>
            <person name="Fogelson S.B."/>
            <person name="Camus A.C."/>
            <person name="Lorenz W."/>
            <person name="Vasireddy R."/>
            <person name="Vasireddy S."/>
            <person name="Smith T."/>
            <person name="Brown-Elliott B.A."/>
            <person name="Wallace R.J.Jr."/>
            <person name="Hasan N.A."/>
            <person name="Reischl U."/>
            <person name="Sanchez S."/>
        </authorList>
    </citation>
    <scope>NUCLEOTIDE SEQUENCE [LARGE SCALE GENOMIC DNA]</scope>
    <source>
        <strain evidence="2 3">8528</strain>
    </source>
</reference>
<comment type="caution">
    <text evidence="2">The sequence shown here is derived from an EMBL/GenBank/DDBJ whole genome shotgun (WGS) entry which is preliminary data.</text>
</comment>
<dbReference type="CDD" id="cd00085">
    <property type="entry name" value="HNHc"/>
    <property type="match status" value="1"/>
</dbReference>
<dbReference type="Gene3D" id="1.10.30.50">
    <property type="match status" value="1"/>
</dbReference>
<accession>A0ABX3C1F2</accession>
<dbReference type="InterPro" id="IPR003615">
    <property type="entry name" value="HNH_nuc"/>
</dbReference>
<protein>
    <submittedName>
        <fullName evidence="2">HNH endonuclease</fullName>
    </submittedName>
</protein>
<dbReference type="Proteomes" id="UP000179621">
    <property type="component" value="Unassembled WGS sequence"/>
</dbReference>
<evidence type="ECO:0000313" key="2">
    <source>
        <dbReference type="EMBL" id="OHU10333.1"/>
    </source>
</evidence>
<keyword evidence="2" id="KW-0378">Hydrolase</keyword>